<dbReference type="Pfam" id="PF04938">
    <property type="entry name" value="SIP1"/>
    <property type="match status" value="1"/>
</dbReference>
<sequence length="786" mass="86756">MADDYDSGTTIAPSEELKRNSEISATLNSEYQMVGEPPESSSSDRINKVVQEMAINPVSLPNHFGSTISPEPSSVKFEEEQGATEVPEVEKTVARASDFANDTVSLKQEGKGFEEELVSGIWENQERNGFEVEKVENDCAAPVSANNGGLVKQQLKCGRSDNVVLVEEESVSSIPRGTVNTMDSHFSKKNKKHISPEPSSVKFEEEQGATEVPEVEKTVARANDFANDTVSLKQEGKGFEEELVSGIWENQERNGFEVEKVENDCAAPVSANNGGLVKQQLKCGCSDNVVLVEEDSLVSGERSEFGRKSDSCDDTMNGSSVRCSLKIAVIDETALIETSEVGEGLKKERKHENVGNREKRAGRKGKSRKIENLRADVQQERNFDFGHTDSGIGMLEGFAGKTQKKVYSRKELERLRHVGLDWQRKKWTEIYCGLGRVVQQEFDGLVDRQYTNQKQKMFPRMDCNGRHSIFGEDKEIALGNPLECTFGLPPVNHDCGCSTEQENSEDDSDEDYSSIQKPAFFVSGEPNFDSGPPEDGLEYLRRVRWEAAQIPKVKVAKVDKSKLNKEQTSYMPQIPDIPKCPEQLVPLKEWEHAFLTEFGNLRLALSHYGASDGQSQSSAAYKGESSSKLSESSLENFDSSEPTPNPVSQTNGNSDCFIVAVDNDGSDSIESSGSKPSETGASVEQPTLSTLVRMDPVVRVSMLRKRINLAESMSNLSWHDCLWMFALSAAVDSPLDADTCASFRSLLRKCASLRAEKLVVDEEVAMLNILATISGRYFGQLGNMNP</sequence>
<feature type="region of interest" description="Disordered" evidence="2">
    <location>
        <begin position="176"/>
        <end position="201"/>
    </location>
</feature>
<evidence type="ECO:0000313" key="4">
    <source>
        <dbReference type="Proteomes" id="UP001161247"/>
    </source>
</evidence>
<dbReference type="InterPro" id="IPR035426">
    <property type="entry name" value="Gemin2/Brr1"/>
</dbReference>
<dbReference type="GO" id="GO:0005634">
    <property type="term" value="C:nucleus"/>
    <property type="evidence" value="ECO:0007669"/>
    <property type="project" value="TreeGrafter"/>
</dbReference>
<name>A0AAV1ECA0_OLDCO</name>
<feature type="compositionally biased region" description="Polar residues" evidence="2">
    <location>
        <begin position="636"/>
        <end position="654"/>
    </location>
</feature>
<proteinExistence type="inferred from homology"/>
<accession>A0AAV1ECA0</accession>
<feature type="region of interest" description="Disordered" evidence="2">
    <location>
        <begin position="630"/>
        <end position="654"/>
    </location>
</feature>
<evidence type="ECO:0000256" key="1">
    <source>
        <dbReference type="ARBA" id="ARBA00025758"/>
    </source>
</evidence>
<comment type="similarity">
    <text evidence="1">Belongs to the gemin-2 family.</text>
</comment>
<reference evidence="3" key="1">
    <citation type="submission" date="2023-03" db="EMBL/GenBank/DDBJ databases">
        <authorList>
            <person name="Julca I."/>
        </authorList>
    </citation>
    <scope>NUCLEOTIDE SEQUENCE</scope>
</reference>
<feature type="compositionally biased region" description="Basic and acidic residues" evidence="2">
    <location>
        <begin position="345"/>
        <end position="359"/>
    </location>
</feature>
<dbReference type="PANTHER" id="PTHR12794">
    <property type="entry name" value="GEMIN2"/>
    <property type="match status" value="1"/>
</dbReference>
<feature type="region of interest" description="Disordered" evidence="2">
    <location>
        <begin position="1"/>
        <end position="45"/>
    </location>
</feature>
<feature type="region of interest" description="Disordered" evidence="2">
    <location>
        <begin position="666"/>
        <end position="686"/>
    </location>
</feature>
<organism evidence="3 4">
    <name type="scientific">Oldenlandia corymbosa var. corymbosa</name>
    <dbReference type="NCBI Taxonomy" id="529605"/>
    <lineage>
        <taxon>Eukaryota</taxon>
        <taxon>Viridiplantae</taxon>
        <taxon>Streptophyta</taxon>
        <taxon>Embryophyta</taxon>
        <taxon>Tracheophyta</taxon>
        <taxon>Spermatophyta</taxon>
        <taxon>Magnoliopsida</taxon>
        <taxon>eudicotyledons</taxon>
        <taxon>Gunneridae</taxon>
        <taxon>Pentapetalae</taxon>
        <taxon>asterids</taxon>
        <taxon>lamiids</taxon>
        <taxon>Gentianales</taxon>
        <taxon>Rubiaceae</taxon>
        <taxon>Rubioideae</taxon>
        <taxon>Spermacoceae</taxon>
        <taxon>Hedyotis-Oldenlandia complex</taxon>
        <taxon>Oldenlandia</taxon>
    </lineage>
</organism>
<protein>
    <submittedName>
        <fullName evidence="3">OLC1v1018700C1</fullName>
    </submittedName>
</protein>
<evidence type="ECO:0000256" key="2">
    <source>
        <dbReference type="SAM" id="MobiDB-lite"/>
    </source>
</evidence>
<feature type="region of interest" description="Disordered" evidence="2">
    <location>
        <begin position="345"/>
        <end position="368"/>
    </location>
</feature>
<dbReference type="GO" id="GO:0032797">
    <property type="term" value="C:SMN complex"/>
    <property type="evidence" value="ECO:0007669"/>
    <property type="project" value="TreeGrafter"/>
</dbReference>
<dbReference type="AlphaFoldDB" id="A0AAV1ECA0"/>
<dbReference type="Proteomes" id="UP001161247">
    <property type="component" value="Chromosome 9"/>
</dbReference>
<gene>
    <name evidence="3" type="ORF">OLC1_LOCUS23404</name>
</gene>
<dbReference type="PANTHER" id="PTHR12794:SF0">
    <property type="entry name" value="GEM-ASSOCIATED PROTEIN 2"/>
    <property type="match status" value="1"/>
</dbReference>
<evidence type="ECO:0000313" key="3">
    <source>
        <dbReference type="EMBL" id="CAI9117328.1"/>
    </source>
</evidence>
<keyword evidence="4" id="KW-1185">Reference proteome</keyword>
<dbReference type="Gene3D" id="1.20.58.1070">
    <property type="match status" value="1"/>
</dbReference>
<dbReference type="GO" id="GO:0000387">
    <property type="term" value="P:spliceosomal snRNP assembly"/>
    <property type="evidence" value="ECO:0007669"/>
    <property type="project" value="InterPro"/>
</dbReference>
<dbReference type="EMBL" id="OX459126">
    <property type="protein sequence ID" value="CAI9117328.1"/>
    <property type="molecule type" value="Genomic_DNA"/>
</dbReference>
<feature type="compositionally biased region" description="Polar residues" evidence="2">
    <location>
        <begin position="22"/>
        <end position="31"/>
    </location>
</feature>